<name>A0A417YGT2_9BACI</name>
<evidence type="ECO:0000313" key="1">
    <source>
        <dbReference type="EMBL" id="RHW31974.1"/>
    </source>
</evidence>
<keyword evidence="2" id="KW-1185">Reference proteome</keyword>
<protein>
    <submittedName>
        <fullName evidence="1">Uncharacterized protein</fullName>
    </submittedName>
</protein>
<accession>A0A417YGT2</accession>
<evidence type="ECO:0000313" key="2">
    <source>
        <dbReference type="Proteomes" id="UP000285456"/>
    </source>
</evidence>
<dbReference type="RefSeq" id="WP_118889532.1">
    <property type="nucleotide sequence ID" value="NZ_PHUT01000007.1"/>
</dbReference>
<dbReference type="EMBL" id="QWEH01000007">
    <property type="protein sequence ID" value="RHW31974.1"/>
    <property type="molecule type" value="Genomic_DNA"/>
</dbReference>
<reference evidence="1 2" key="1">
    <citation type="journal article" date="2007" name="Int. J. Syst. Evol. Microbiol.">
        <title>Oceanobacillus profundus sp. nov., isolated from a deep-sea sediment core.</title>
        <authorList>
            <person name="Kim Y.G."/>
            <person name="Choi D.H."/>
            <person name="Hyun S."/>
            <person name="Cho B.C."/>
        </authorList>
    </citation>
    <scope>NUCLEOTIDE SEQUENCE [LARGE SCALE GENOMIC DNA]</scope>
    <source>
        <strain evidence="1 2">DSM 18246</strain>
    </source>
</reference>
<organism evidence="1 2">
    <name type="scientific">Oceanobacillus profundus</name>
    <dbReference type="NCBI Taxonomy" id="372463"/>
    <lineage>
        <taxon>Bacteria</taxon>
        <taxon>Bacillati</taxon>
        <taxon>Bacillota</taxon>
        <taxon>Bacilli</taxon>
        <taxon>Bacillales</taxon>
        <taxon>Bacillaceae</taxon>
        <taxon>Oceanobacillus</taxon>
    </lineage>
</organism>
<dbReference type="AlphaFoldDB" id="A0A417YGT2"/>
<dbReference type="Proteomes" id="UP000285456">
    <property type="component" value="Unassembled WGS sequence"/>
</dbReference>
<gene>
    <name evidence="1" type="ORF">D1B32_12110</name>
</gene>
<proteinExistence type="predicted"/>
<sequence length="143" mass="15091">MAVKQEPQNGKGSINKLNRLNAGLGIGFVGVDSYMRMQEGESAPVAVGKALLTNAVWAMAPGGVLGGLAISAGAAAVQIAPDLINKAEQKKAEFHQNLNRFGSNYQSTAAQQSLQQQGINQIQQARQHVANVANHARGAQRVY</sequence>
<dbReference type="OrthoDB" id="9863128at2"/>
<comment type="caution">
    <text evidence="1">The sequence shown here is derived from an EMBL/GenBank/DDBJ whole genome shotgun (WGS) entry which is preliminary data.</text>
</comment>